<proteinExistence type="predicted"/>
<name>J5KM59_9GAMM</name>
<dbReference type="AlphaFoldDB" id="J5KM59"/>
<reference evidence="1 2" key="1">
    <citation type="journal article" date="2012" name="ISME J.">
        <title>Genomic insights to SAR86, an abundant and uncultivated marine bacterial lineage.</title>
        <authorList>
            <person name="Dupont C.L."/>
            <person name="Rusch D.B."/>
            <person name="Yooseph S."/>
            <person name="Lombardo M.J."/>
            <person name="Richter R.A."/>
            <person name="Valas R."/>
            <person name="Novotny M."/>
            <person name="Yee-Greenbaum J."/>
            <person name="Selengut J.D."/>
            <person name="Haft D.H."/>
            <person name="Halpern A.L."/>
            <person name="Lasken R.S."/>
            <person name="Nealson K."/>
            <person name="Friedman R."/>
            <person name="Venter J.C."/>
        </authorList>
    </citation>
    <scope>NUCLEOTIDE SEQUENCE [LARGE SCALE GENOMIC DNA]</scope>
</reference>
<sequence>MFAVSSCSYKQLALNANNENYVVYYDDSIPDSLKRTIAITFDNSKLEDKNKTRIYLKNFNSSIYNIYAGSSLRSLEGEISAVIQLEIVNELKTKNKNIKIMKRHNSGELNPFAEKETIKTLQKIIDNEIYNQILLEVGLFEM</sequence>
<organism evidence="1 2">
    <name type="scientific">SAR86 cluster bacterium SAR86B</name>
    <dbReference type="NCBI Taxonomy" id="1123867"/>
    <lineage>
        <taxon>Bacteria</taxon>
        <taxon>Pseudomonadati</taxon>
        <taxon>Pseudomonadota</taxon>
        <taxon>Gammaproteobacteria</taxon>
        <taxon>SAR86 cluster</taxon>
    </lineage>
</organism>
<evidence type="ECO:0000313" key="1">
    <source>
        <dbReference type="EMBL" id="EJP73226.1"/>
    </source>
</evidence>
<evidence type="ECO:0000313" key="2">
    <source>
        <dbReference type="Proteomes" id="UP000010116"/>
    </source>
</evidence>
<accession>J5KM59</accession>
<protein>
    <submittedName>
        <fullName evidence="1">Uncharacterized protein</fullName>
    </submittedName>
</protein>
<dbReference type="HOGENOM" id="CLU_1814465_0_0_6"/>
<dbReference type="EMBL" id="JH611176">
    <property type="protein sequence ID" value="EJP73226.1"/>
    <property type="molecule type" value="Genomic_DNA"/>
</dbReference>
<gene>
    <name evidence="1" type="ORF">NT02SARS_1879</name>
</gene>
<dbReference type="Proteomes" id="UP000010116">
    <property type="component" value="Unassembled WGS sequence"/>
</dbReference>